<name>A0A067KHH6_JATCU</name>
<protein>
    <submittedName>
        <fullName evidence="2">Uncharacterized protein</fullName>
    </submittedName>
</protein>
<keyword evidence="3" id="KW-1185">Reference proteome</keyword>
<evidence type="ECO:0000313" key="2">
    <source>
        <dbReference type="EMBL" id="KDP35681.1"/>
    </source>
</evidence>
<feature type="compositionally biased region" description="Polar residues" evidence="1">
    <location>
        <begin position="30"/>
        <end position="40"/>
    </location>
</feature>
<dbReference type="EMBL" id="KK914482">
    <property type="protein sequence ID" value="KDP35681.1"/>
    <property type="molecule type" value="Genomic_DNA"/>
</dbReference>
<feature type="region of interest" description="Disordered" evidence="1">
    <location>
        <begin position="25"/>
        <end position="48"/>
    </location>
</feature>
<gene>
    <name evidence="2" type="ORF">JCGZ_09119</name>
</gene>
<dbReference type="Proteomes" id="UP000027138">
    <property type="component" value="Unassembled WGS sequence"/>
</dbReference>
<organism evidence="2 3">
    <name type="scientific">Jatropha curcas</name>
    <name type="common">Barbados nut</name>
    <dbReference type="NCBI Taxonomy" id="180498"/>
    <lineage>
        <taxon>Eukaryota</taxon>
        <taxon>Viridiplantae</taxon>
        <taxon>Streptophyta</taxon>
        <taxon>Embryophyta</taxon>
        <taxon>Tracheophyta</taxon>
        <taxon>Spermatophyta</taxon>
        <taxon>Magnoliopsida</taxon>
        <taxon>eudicotyledons</taxon>
        <taxon>Gunneridae</taxon>
        <taxon>Pentapetalae</taxon>
        <taxon>rosids</taxon>
        <taxon>fabids</taxon>
        <taxon>Malpighiales</taxon>
        <taxon>Euphorbiaceae</taxon>
        <taxon>Crotonoideae</taxon>
        <taxon>Jatropheae</taxon>
        <taxon>Jatropha</taxon>
    </lineage>
</organism>
<proteinExistence type="predicted"/>
<sequence>MNPQAQATVTDYAPKQVRRPCLVPCRRSNENNSQNPTRPSQEQKDPVTVVDKKVEKTVEVLAAVPVPVMKKKSLKRALAFGC</sequence>
<dbReference type="AlphaFoldDB" id="A0A067KHH6"/>
<reference evidence="2 3" key="1">
    <citation type="journal article" date="2014" name="PLoS ONE">
        <title>Global Analysis of Gene Expression Profiles in Physic Nut (Jatropha curcas L.) Seedlings Exposed to Salt Stress.</title>
        <authorList>
            <person name="Zhang L."/>
            <person name="Zhang C."/>
            <person name="Wu P."/>
            <person name="Chen Y."/>
            <person name="Li M."/>
            <person name="Jiang H."/>
            <person name="Wu G."/>
        </authorList>
    </citation>
    <scope>NUCLEOTIDE SEQUENCE [LARGE SCALE GENOMIC DNA]</scope>
    <source>
        <strain evidence="3">cv. GZQX0401</strain>
        <tissue evidence="2">Young leaves</tissue>
    </source>
</reference>
<accession>A0A067KHH6</accession>
<evidence type="ECO:0000313" key="3">
    <source>
        <dbReference type="Proteomes" id="UP000027138"/>
    </source>
</evidence>
<evidence type="ECO:0000256" key="1">
    <source>
        <dbReference type="SAM" id="MobiDB-lite"/>
    </source>
</evidence>